<feature type="domain" description="Ig-like" evidence="2">
    <location>
        <begin position="93"/>
        <end position="195"/>
    </location>
</feature>
<reference evidence="3 4" key="1">
    <citation type="submission" date="2023-03" db="EMBL/GenBank/DDBJ databases">
        <title>High-quality genome of Scylla paramamosain provides insights in environmental adaptation.</title>
        <authorList>
            <person name="Zhang L."/>
        </authorList>
    </citation>
    <scope>NUCLEOTIDE SEQUENCE [LARGE SCALE GENOMIC DNA]</scope>
    <source>
        <strain evidence="3">LZ_2023a</strain>
        <tissue evidence="3">Muscle</tissue>
    </source>
</reference>
<name>A0AAW0UGR8_SCYPA</name>
<protein>
    <recommendedName>
        <fullName evidence="2">Ig-like domain-containing protein</fullName>
    </recommendedName>
</protein>
<feature type="compositionally biased region" description="Basic and acidic residues" evidence="1">
    <location>
        <begin position="207"/>
        <end position="217"/>
    </location>
</feature>
<dbReference type="AlphaFoldDB" id="A0AAW0UGR8"/>
<dbReference type="Pfam" id="PF13927">
    <property type="entry name" value="Ig_3"/>
    <property type="match status" value="1"/>
</dbReference>
<dbReference type="GO" id="GO:0032589">
    <property type="term" value="C:neuron projection membrane"/>
    <property type="evidence" value="ECO:0007669"/>
    <property type="project" value="TreeGrafter"/>
</dbReference>
<gene>
    <name evidence="3" type="ORF">O3P69_004824</name>
</gene>
<dbReference type="SMART" id="SM00408">
    <property type="entry name" value="IGc2"/>
    <property type="match status" value="2"/>
</dbReference>
<dbReference type="SUPFAM" id="SSF48726">
    <property type="entry name" value="Immunoglobulin"/>
    <property type="match status" value="2"/>
</dbReference>
<dbReference type="Proteomes" id="UP001487740">
    <property type="component" value="Unassembled WGS sequence"/>
</dbReference>
<evidence type="ECO:0000313" key="3">
    <source>
        <dbReference type="EMBL" id="KAK8397367.1"/>
    </source>
</evidence>
<comment type="caution">
    <text evidence="3">The sequence shown here is derived from an EMBL/GenBank/DDBJ whole genome shotgun (WGS) entry which is preliminary data.</text>
</comment>
<proteinExistence type="predicted"/>
<evidence type="ECO:0000256" key="1">
    <source>
        <dbReference type="SAM" id="MobiDB-lite"/>
    </source>
</evidence>
<dbReference type="InterPro" id="IPR013783">
    <property type="entry name" value="Ig-like_fold"/>
</dbReference>
<accession>A0AAW0UGR8</accession>
<dbReference type="InterPro" id="IPR036179">
    <property type="entry name" value="Ig-like_dom_sf"/>
</dbReference>
<dbReference type="InterPro" id="IPR003598">
    <property type="entry name" value="Ig_sub2"/>
</dbReference>
<dbReference type="InterPro" id="IPR003599">
    <property type="entry name" value="Ig_sub"/>
</dbReference>
<organism evidence="3 4">
    <name type="scientific">Scylla paramamosain</name>
    <name type="common">Mud crab</name>
    <dbReference type="NCBI Taxonomy" id="85552"/>
    <lineage>
        <taxon>Eukaryota</taxon>
        <taxon>Metazoa</taxon>
        <taxon>Ecdysozoa</taxon>
        <taxon>Arthropoda</taxon>
        <taxon>Crustacea</taxon>
        <taxon>Multicrustacea</taxon>
        <taxon>Malacostraca</taxon>
        <taxon>Eumalacostraca</taxon>
        <taxon>Eucarida</taxon>
        <taxon>Decapoda</taxon>
        <taxon>Pleocyemata</taxon>
        <taxon>Brachyura</taxon>
        <taxon>Eubrachyura</taxon>
        <taxon>Portunoidea</taxon>
        <taxon>Portunidae</taxon>
        <taxon>Portuninae</taxon>
        <taxon>Scylla</taxon>
    </lineage>
</organism>
<dbReference type="GO" id="GO:0050808">
    <property type="term" value="P:synapse organization"/>
    <property type="evidence" value="ECO:0007669"/>
    <property type="project" value="TreeGrafter"/>
</dbReference>
<dbReference type="PANTHER" id="PTHR23279">
    <property type="entry name" value="DEFECTIVE PROBOSCIS EXTENSION RESPONSE DPR -RELATED"/>
    <property type="match status" value="1"/>
</dbReference>
<feature type="region of interest" description="Disordered" evidence="1">
    <location>
        <begin position="207"/>
        <end position="226"/>
    </location>
</feature>
<dbReference type="Pfam" id="PF07686">
    <property type="entry name" value="V-set"/>
    <property type="match status" value="1"/>
</dbReference>
<keyword evidence="4" id="KW-1185">Reference proteome</keyword>
<dbReference type="SMART" id="SM00409">
    <property type="entry name" value="IG"/>
    <property type="match status" value="2"/>
</dbReference>
<dbReference type="PANTHER" id="PTHR23279:SF37">
    <property type="entry name" value="DEFECTIVE PROBOSCIS EXTENSION RESPONSE 13, ISOFORM B"/>
    <property type="match status" value="1"/>
</dbReference>
<evidence type="ECO:0000259" key="2">
    <source>
        <dbReference type="PROSITE" id="PS50835"/>
    </source>
</evidence>
<sequence>MPLTPEEQNNTVIVAQVGSTATIQCYTHYLPDEMVTWTKRDQDQLLTAGIQVYSSATRYSVAHVRHQKLWELSIRDVRLSDAGLYECQVTSHPPASLFFTLRVVEAKAVLEAGAEVHVHTGVKFRLQCTVQNATKPPDYIFWFHNDTMVNFAKHGRPITVVQDSFASTLLIANVSWSDAGAYRCEPHLAHAANLTLHVVEGEKHAALHNGHSEEKEAPPTTATSSAHPLPSWLLIGCFCLVLLRLRRMAAADWL</sequence>
<dbReference type="InterPro" id="IPR007110">
    <property type="entry name" value="Ig-like_dom"/>
</dbReference>
<dbReference type="EMBL" id="JARAKH010000014">
    <property type="protein sequence ID" value="KAK8397367.1"/>
    <property type="molecule type" value="Genomic_DNA"/>
</dbReference>
<dbReference type="PROSITE" id="PS50835">
    <property type="entry name" value="IG_LIKE"/>
    <property type="match status" value="2"/>
</dbReference>
<dbReference type="InterPro" id="IPR013106">
    <property type="entry name" value="Ig_V-set"/>
</dbReference>
<dbReference type="InterPro" id="IPR037448">
    <property type="entry name" value="Zig-8"/>
</dbReference>
<feature type="domain" description="Ig-like" evidence="2">
    <location>
        <begin position="2"/>
        <end position="91"/>
    </location>
</feature>
<dbReference type="CDD" id="cd00096">
    <property type="entry name" value="Ig"/>
    <property type="match status" value="1"/>
</dbReference>
<dbReference type="Gene3D" id="2.60.40.10">
    <property type="entry name" value="Immunoglobulins"/>
    <property type="match status" value="2"/>
</dbReference>
<evidence type="ECO:0000313" key="4">
    <source>
        <dbReference type="Proteomes" id="UP001487740"/>
    </source>
</evidence>